<dbReference type="PANTHER" id="PTHR46660:SF2">
    <property type="entry name" value="GLYCOSYLTRANSFERASE 1 DOMAIN-CONTAINING PROTEIN 1"/>
    <property type="match status" value="1"/>
</dbReference>
<dbReference type="InterPro" id="IPR052622">
    <property type="entry name" value="Glycosyltransferase_G1"/>
</dbReference>
<dbReference type="SUPFAM" id="SSF53756">
    <property type="entry name" value="UDP-Glycosyltransferase/glycogen phosphorylase"/>
    <property type="match status" value="1"/>
</dbReference>
<accession>A0ABP8IFM8</accession>
<keyword evidence="3" id="KW-1185">Reference proteome</keyword>
<comment type="caution">
    <text evidence="2">The sequence shown here is derived from an EMBL/GenBank/DDBJ whole genome shotgun (WGS) entry which is preliminary data.</text>
</comment>
<evidence type="ECO:0000313" key="2">
    <source>
        <dbReference type="EMBL" id="GAA4357523.1"/>
    </source>
</evidence>
<gene>
    <name evidence="2" type="ORF">GCM10023165_51500</name>
</gene>
<dbReference type="Gene3D" id="3.40.50.2000">
    <property type="entry name" value="Glycogen Phosphorylase B"/>
    <property type="match status" value="1"/>
</dbReference>
<dbReference type="InterPro" id="IPR027627">
    <property type="entry name" value="Glycosyltransferase_put"/>
</dbReference>
<dbReference type="PANTHER" id="PTHR46660">
    <property type="match status" value="1"/>
</dbReference>
<proteinExistence type="predicted"/>
<dbReference type="Proteomes" id="UP001500975">
    <property type="component" value="Unassembled WGS sequence"/>
</dbReference>
<dbReference type="NCBIfam" id="TIGR04348">
    <property type="entry name" value="selenoneine biosynthesis selenosugar synthase SenB"/>
    <property type="match status" value="1"/>
</dbReference>
<dbReference type="Pfam" id="PF00534">
    <property type="entry name" value="Glycos_transf_1"/>
    <property type="match status" value="1"/>
</dbReference>
<evidence type="ECO:0000313" key="3">
    <source>
        <dbReference type="Proteomes" id="UP001500975"/>
    </source>
</evidence>
<name>A0ABP8IFM8_9BURK</name>
<dbReference type="InterPro" id="IPR001296">
    <property type="entry name" value="Glyco_trans_1"/>
</dbReference>
<protein>
    <recommendedName>
        <fullName evidence="1">Glycosyl transferase family 1 domain-containing protein</fullName>
    </recommendedName>
</protein>
<reference evidence="3" key="1">
    <citation type="journal article" date="2019" name="Int. J. Syst. Evol. Microbiol.">
        <title>The Global Catalogue of Microorganisms (GCM) 10K type strain sequencing project: providing services to taxonomists for standard genome sequencing and annotation.</title>
        <authorList>
            <consortium name="The Broad Institute Genomics Platform"/>
            <consortium name="The Broad Institute Genome Sequencing Center for Infectious Disease"/>
            <person name="Wu L."/>
            <person name="Ma J."/>
        </authorList>
    </citation>
    <scope>NUCLEOTIDE SEQUENCE [LARGE SCALE GENOMIC DNA]</scope>
    <source>
        <strain evidence="3">JCM 17804</strain>
    </source>
</reference>
<sequence>MAIATPLAAACQNAAVPKPRVLIVSPALAEANNGNWRTASRWRTFLSAMAEVEIARGWDGTPRDALIALHARRSADAVAQWRAAHPAAPLALVLTGTDVYRDIEESPAAQHSLQCASALVVLQPDALDHLGAAERAKARVIVQSASRVRGRPAQRHVDLVAVGHLRDEKDPLTLMAAARRLPADMPMRIVHIGEALAPELGDAARRTMAECPRYRWLGGLPREAARRWIARARALVHMSRMEGGAQVVIEAVRSGVPVLASRIGGNLGLLGEDYEGYFPVGDDAALAALMLRFAAEPAFADRLRAQCALREPAFSPAAEQSNVRRLLHDLLASP</sequence>
<evidence type="ECO:0000259" key="1">
    <source>
        <dbReference type="Pfam" id="PF00534"/>
    </source>
</evidence>
<feature type="domain" description="Glycosyl transferase family 1" evidence="1">
    <location>
        <begin position="158"/>
        <end position="304"/>
    </location>
</feature>
<dbReference type="EMBL" id="BAABGJ010000081">
    <property type="protein sequence ID" value="GAA4357523.1"/>
    <property type="molecule type" value="Genomic_DNA"/>
</dbReference>
<organism evidence="2 3">
    <name type="scientific">Variovorax defluvii</name>
    <dbReference type="NCBI Taxonomy" id="913761"/>
    <lineage>
        <taxon>Bacteria</taxon>
        <taxon>Pseudomonadati</taxon>
        <taxon>Pseudomonadota</taxon>
        <taxon>Betaproteobacteria</taxon>
        <taxon>Burkholderiales</taxon>
        <taxon>Comamonadaceae</taxon>
        <taxon>Variovorax</taxon>
    </lineage>
</organism>